<organism evidence="6 7">
    <name type="scientific">Tulasnella calospora MUT 4182</name>
    <dbReference type="NCBI Taxonomy" id="1051891"/>
    <lineage>
        <taxon>Eukaryota</taxon>
        <taxon>Fungi</taxon>
        <taxon>Dikarya</taxon>
        <taxon>Basidiomycota</taxon>
        <taxon>Agaricomycotina</taxon>
        <taxon>Agaricomycetes</taxon>
        <taxon>Cantharellales</taxon>
        <taxon>Tulasnellaceae</taxon>
        <taxon>Tulasnella</taxon>
    </lineage>
</organism>
<dbReference type="PROSITE" id="PS00108">
    <property type="entry name" value="PROTEIN_KINASE_ST"/>
    <property type="match status" value="1"/>
</dbReference>
<evidence type="ECO:0000256" key="4">
    <source>
        <dbReference type="ARBA" id="ARBA00022840"/>
    </source>
</evidence>
<accession>A0A0C3QC12</accession>
<dbReference type="STRING" id="1051891.A0A0C3QC12"/>
<feature type="non-terminal residue" evidence="6">
    <location>
        <position position="1"/>
    </location>
</feature>
<dbReference type="InterPro" id="IPR000719">
    <property type="entry name" value="Prot_kinase_dom"/>
</dbReference>
<evidence type="ECO:0000313" key="6">
    <source>
        <dbReference type="EMBL" id="KIO22801.1"/>
    </source>
</evidence>
<gene>
    <name evidence="6" type="ORF">M407DRAFT_78833</name>
</gene>
<keyword evidence="3" id="KW-0418">Kinase</keyword>
<dbReference type="PROSITE" id="PS50011">
    <property type="entry name" value="PROTEIN_KINASE_DOM"/>
    <property type="match status" value="1"/>
</dbReference>
<name>A0A0C3QC12_9AGAM</name>
<keyword evidence="7" id="KW-1185">Reference proteome</keyword>
<dbReference type="GO" id="GO:0004674">
    <property type="term" value="F:protein serine/threonine kinase activity"/>
    <property type="evidence" value="ECO:0007669"/>
    <property type="project" value="TreeGrafter"/>
</dbReference>
<evidence type="ECO:0000256" key="1">
    <source>
        <dbReference type="ARBA" id="ARBA00022679"/>
    </source>
</evidence>
<evidence type="ECO:0000256" key="2">
    <source>
        <dbReference type="ARBA" id="ARBA00022741"/>
    </source>
</evidence>
<dbReference type="InterPro" id="IPR001245">
    <property type="entry name" value="Ser-Thr/Tyr_kinase_cat_dom"/>
</dbReference>
<dbReference type="Proteomes" id="UP000054248">
    <property type="component" value="Unassembled WGS sequence"/>
</dbReference>
<reference evidence="7" key="2">
    <citation type="submission" date="2015-01" db="EMBL/GenBank/DDBJ databases">
        <title>Evolutionary Origins and Diversification of the Mycorrhizal Mutualists.</title>
        <authorList>
            <consortium name="DOE Joint Genome Institute"/>
            <consortium name="Mycorrhizal Genomics Consortium"/>
            <person name="Kohler A."/>
            <person name="Kuo A."/>
            <person name="Nagy L.G."/>
            <person name="Floudas D."/>
            <person name="Copeland A."/>
            <person name="Barry K.W."/>
            <person name="Cichocki N."/>
            <person name="Veneault-Fourrey C."/>
            <person name="LaButti K."/>
            <person name="Lindquist E.A."/>
            <person name="Lipzen A."/>
            <person name="Lundell T."/>
            <person name="Morin E."/>
            <person name="Murat C."/>
            <person name="Riley R."/>
            <person name="Ohm R."/>
            <person name="Sun H."/>
            <person name="Tunlid A."/>
            <person name="Henrissat B."/>
            <person name="Grigoriev I.V."/>
            <person name="Hibbett D.S."/>
            <person name="Martin F."/>
        </authorList>
    </citation>
    <scope>NUCLEOTIDE SEQUENCE [LARGE SCALE GENOMIC DNA]</scope>
    <source>
        <strain evidence="7">MUT 4182</strain>
    </source>
</reference>
<dbReference type="PANTHER" id="PTHR44329:SF288">
    <property type="entry name" value="MITOGEN-ACTIVATED PROTEIN KINASE KINASE KINASE 20"/>
    <property type="match status" value="1"/>
</dbReference>
<dbReference type="PANTHER" id="PTHR44329">
    <property type="entry name" value="SERINE/THREONINE-PROTEIN KINASE TNNI3K-RELATED"/>
    <property type="match status" value="1"/>
</dbReference>
<reference evidence="6 7" key="1">
    <citation type="submission" date="2014-04" db="EMBL/GenBank/DDBJ databases">
        <authorList>
            <consortium name="DOE Joint Genome Institute"/>
            <person name="Kuo A."/>
            <person name="Girlanda M."/>
            <person name="Perotto S."/>
            <person name="Kohler A."/>
            <person name="Nagy L.G."/>
            <person name="Floudas D."/>
            <person name="Copeland A."/>
            <person name="Barry K.W."/>
            <person name="Cichocki N."/>
            <person name="Veneault-Fourrey C."/>
            <person name="LaButti K."/>
            <person name="Lindquist E.A."/>
            <person name="Lipzen A."/>
            <person name="Lundell T."/>
            <person name="Morin E."/>
            <person name="Murat C."/>
            <person name="Sun H."/>
            <person name="Tunlid A."/>
            <person name="Henrissat B."/>
            <person name="Grigoriev I.V."/>
            <person name="Hibbett D.S."/>
            <person name="Martin F."/>
            <person name="Nordberg H.P."/>
            <person name="Cantor M.N."/>
            <person name="Hua S.X."/>
        </authorList>
    </citation>
    <scope>NUCLEOTIDE SEQUENCE [LARGE SCALE GENOMIC DNA]</scope>
    <source>
        <strain evidence="6 7">MUT 4182</strain>
    </source>
</reference>
<keyword evidence="1" id="KW-0808">Transferase</keyword>
<dbReference type="InterPro" id="IPR008271">
    <property type="entry name" value="Ser/Thr_kinase_AS"/>
</dbReference>
<sequence length="246" mass="28174">HKNILKFIGYHLTRDLSVAFLVSPYFVNGNVREYLCRTPAASLEEKLKLVQDTACGLEYLHTRNPPVLHGDLKAVNVLINEGREAVLCDFGLTTVMNERTDLTTATGFKGTMRWCPLDVILGARQTLESDIWSWGCLVMEIITGNYPYSEFPTEGAIVLSMHQEKRTPWPLNDYVDILPGRLFRLVKICWSFEAKDRPHASTCMSEMDEIIVLELPLWVIFLLRKRRKSITKSNQTDIWFGLPARV</sequence>
<evidence type="ECO:0000259" key="5">
    <source>
        <dbReference type="PROSITE" id="PS50011"/>
    </source>
</evidence>
<dbReference type="PIRSF" id="PIRSF000654">
    <property type="entry name" value="Integrin-linked_kinase"/>
    <property type="match status" value="1"/>
</dbReference>
<keyword evidence="4" id="KW-0067">ATP-binding</keyword>
<evidence type="ECO:0000313" key="7">
    <source>
        <dbReference type="Proteomes" id="UP000054248"/>
    </source>
</evidence>
<dbReference type="SMART" id="SM00220">
    <property type="entry name" value="S_TKc"/>
    <property type="match status" value="1"/>
</dbReference>
<dbReference type="EMBL" id="KN823100">
    <property type="protein sequence ID" value="KIO22801.1"/>
    <property type="molecule type" value="Genomic_DNA"/>
</dbReference>
<dbReference type="HOGENOM" id="CLU_000288_7_18_1"/>
<dbReference type="Pfam" id="PF07714">
    <property type="entry name" value="PK_Tyr_Ser-Thr"/>
    <property type="match status" value="1"/>
</dbReference>
<protein>
    <recommendedName>
        <fullName evidence="5">Protein kinase domain-containing protein</fullName>
    </recommendedName>
</protein>
<proteinExistence type="predicted"/>
<keyword evidence="2" id="KW-0547">Nucleotide-binding</keyword>
<dbReference type="GO" id="GO:0005524">
    <property type="term" value="F:ATP binding"/>
    <property type="evidence" value="ECO:0007669"/>
    <property type="project" value="UniProtKB-KW"/>
</dbReference>
<dbReference type="SUPFAM" id="SSF56112">
    <property type="entry name" value="Protein kinase-like (PK-like)"/>
    <property type="match status" value="1"/>
</dbReference>
<evidence type="ECO:0000256" key="3">
    <source>
        <dbReference type="ARBA" id="ARBA00022777"/>
    </source>
</evidence>
<dbReference type="InterPro" id="IPR051681">
    <property type="entry name" value="Ser/Thr_Kinases-Pseudokinases"/>
</dbReference>
<dbReference type="Gene3D" id="1.10.510.10">
    <property type="entry name" value="Transferase(Phosphotransferase) domain 1"/>
    <property type="match status" value="1"/>
</dbReference>
<dbReference type="OrthoDB" id="346907at2759"/>
<feature type="domain" description="Protein kinase" evidence="5">
    <location>
        <begin position="1"/>
        <end position="211"/>
    </location>
</feature>
<dbReference type="InterPro" id="IPR011009">
    <property type="entry name" value="Kinase-like_dom_sf"/>
</dbReference>
<dbReference type="AlphaFoldDB" id="A0A0C3QC12"/>